<comment type="caution">
    <text evidence="14">The sequence shown here is derived from an EMBL/GenBank/DDBJ whole genome shotgun (WGS) entry which is preliminary data.</text>
</comment>
<dbReference type="InterPro" id="IPR004771">
    <property type="entry name" value="K/H_exchanger"/>
</dbReference>
<dbReference type="EMBL" id="FNBW01000002">
    <property type="protein sequence ID" value="SDF28725.1"/>
    <property type="molecule type" value="Genomic_DNA"/>
</dbReference>
<keyword evidence="10 12" id="KW-0472">Membrane</keyword>
<feature type="transmembrane region" description="Helical" evidence="12">
    <location>
        <begin position="221"/>
        <end position="245"/>
    </location>
</feature>
<evidence type="ECO:0000256" key="1">
    <source>
        <dbReference type="ARBA" id="ARBA00004127"/>
    </source>
</evidence>
<evidence type="ECO:0000256" key="8">
    <source>
        <dbReference type="ARBA" id="ARBA00022989"/>
    </source>
</evidence>
<dbReference type="GO" id="GO:1902600">
    <property type="term" value="P:proton transmembrane transport"/>
    <property type="evidence" value="ECO:0007669"/>
    <property type="project" value="InterPro"/>
</dbReference>
<dbReference type="InterPro" id="IPR006153">
    <property type="entry name" value="Cation/H_exchanger_TM"/>
</dbReference>
<dbReference type="OrthoDB" id="9781411at2"/>
<feature type="transmembrane region" description="Helical" evidence="12">
    <location>
        <begin position="374"/>
        <end position="393"/>
    </location>
</feature>
<dbReference type="GO" id="GO:0012505">
    <property type="term" value="C:endomembrane system"/>
    <property type="evidence" value="ECO:0007669"/>
    <property type="project" value="UniProtKB-SubCell"/>
</dbReference>
<keyword evidence="7" id="KW-0630">Potassium</keyword>
<evidence type="ECO:0000256" key="3">
    <source>
        <dbReference type="ARBA" id="ARBA00022448"/>
    </source>
</evidence>
<evidence type="ECO:0000313" key="14">
    <source>
        <dbReference type="EMBL" id="SDF28725.1"/>
    </source>
</evidence>
<keyword evidence="5" id="KW-0633">Potassium transport</keyword>
<comment type="subcellular location">
    <subcellularLocation>
        <location evidence="1">Endomembrane system</location>
        <topology evidence="1">Multi-pass membrane protein</topology>
    </subcellularLocation>
</comment>
<keyword evidence="3" id="KW-0813">Transport</keyword>
<dbReference type="FunFam" id="3.40.50.720:FF:000036">
    <property type="entry name" value="Glutathione-regulated potassium-efflux system protein KefB"/>
    <property type="match status" value="1"/>
</dbReference>
<feature type="transmembrane region" description="Helical" evidence="12">
    <location>
        <begin position="75"/>
        <end position="93"/>
    </location>
</feature>
<evidence type="ECO:0000256" key="5">
    <source>
        <dbReference type="ARBA" id="ARBA00022538"/>
    </source>
</evidence>
<keyword evidence="8 12" id="KW-1133">Transmembrane helix</keyword>
<dbReference type="InterPro" id="IPR038770">
    <property type="entry name" value="Na+/solute_symporter_sf"/>
</dbReference>
<keyword evidence="4" id="KW-0050">Antiport</keyword>
<evidence type="ECO:0000259" key="13">
    <source>
        <dbReference type="PROSITE" id="PS51201"/>
    </source>
</evidence>
<proteinExistence type="inferred from homology"/>
<feature type="transmembrane region" description="Helical" evidence="12">
    <location>
        <begin position="44"/>
        <end position="63"/>
    </location>
</feature>
<feature type="transmembrane region" description="Helical" evidence="12">
    <location>
        <begin position="196"/>
        <end position="214"/>
    </location>
</feature>
<dbReference type="GO" id="GO:0006813">
    <property type="term" value="P:potassium ion transport"/>
    <property type="evidence" value="ECO:0007669"/>
    <property type="project" value="UniProtKB-KW"/>
</dbReference>
<feature type="transmembrane region" description="Helical" evidence="12">
    <location>
        <begin position="287"/>
        <end position="305"/>
    </location>
</feature>
<reference evidence="14 15" key="1">
    <citation type="submission" date="2016-10" db="EMBL/GenBank/DDBJ databases">
        <authorList>
            <person name="Varghese N."/>
            <person name="Submissions S."/>
        </authorList>
    </citation>
    <scope>NUCLEOTIDE SEQUENCE [LARGE SCALE GENOMIC DNA]</scope>
    <source>
        <strain evidence="14 15">DSM 18839</strain>
    </source>
</reference>
<dbReference type="Gene3D" id="3.40.50.720">
    <property type="entry name" value="NAD(P)-binding Rossmann-like Domain"/>
    <property type="match status" value="1"/>
</dbReference>
<evidence type="ECO:0000256" key="6">
    <source>
        <dbReference type="ARBA" id="ARBA00022692"/>
    </source>
</evidence>
<feature type="transmembrane region" description="Helical" evidence="12">
    <location>
        <begin position="311"/>
        <end position="333"/>
    </location>
</feature>
<name>A0A8G2BF22_9PROT</name>
<feature type="compositionally biased region" description="Basic and acidic residues" evidence="11">
    <location>
        <begin position="670"/>
        <end position="681"/>
    </location>
</feature>
<dbReference type="Gene3D" id="1.20.1530.20">
    <property type="match status" value="1"/>
</dbReference>
<feature type="transmembrane region" description="Helical" evidence="12">
    <location>
        <begin position="20"/>
        <end position="37"/>
    </location>
</feature>
<feature type="transmembrane region" description="Helical" evidence="12">
    <location>
        <begin position="128"/>
        <end position="149"/>
    </location>
</feature>
<feature type="compositionally biased region" description="Basic and acidic residues" evidence="11">
    <location>
        <begin position="644"/>
        <end position="659"/>
    </location>
</feature>
<accession>A0A8G2BF22</accession>
<evidence type="ECO:0000256" key="12">
    <source>
        <dbReference type="SAM" id="Phobius"/>
    </source>
</evidence>
<dbReference type="GO" id="GO:0016020">
    <property type="term" value="C:membrane"/>
    <property type="evidence" value="ECO:0007669"/>
    <property type="project" value="InterPro"/>
</dbReference>
<evidence type="ECO:0000256" key="7">
    <source>
        <dbReference type="ARBA" id="ARBA00022958"/>
    </source>
</evidence>
<dbReference type="InterPro" id="IPR036291">
    <property type="entry name" value="NAD(P)-bd_dom_sf"/>
</dbReference>
<evidence type="ECO:0000256" key="9">
    <source>
        <dbReference type="ARBA" id="ARBA00023065"/>
    </source>
</evidence>
<feature type="transmembrane region" description="Helical" evidence="12">
    <location>
        <begin position="161"/>
        <end position="184"/>
    </location>
</feature>
<feature type="transmembrane region" description="Helical" evidence="12">
    <location>
        <begin position="345"/>
        <end position="368"/>
    </location>
</feature>
<dbReference type="InterPro" id="IPR003148">
    <property type="entry name" value="RCK_N"/>
</dbReference>
<evidence type="ECO:0000256" key="4">
    <source>
        <dbReference type="ARBA" id="ARBA00022449"/>
    </source>
</evidence>
<dbReference type="GO" id="GO:0015297">
    <property type="term" value="F:antiporter activity"/>
    <property type="evidence" value="ECO:0007669"/>
    <property type="project" value="UniProtKB-KW"/>
</dbReference>
<comment type="similarity">
    <text evidence="2">Belongs to the monovalent cation:proton antiporter 2 (CPA2) transporter (TC 2.A.37) family.</text>
</comment>
<protein>
    <submittedName>
        <fullName evidence="14">Kef-type potassium/proton antiporter, CPA2 family</fullName>
    </submittedName>
</protein>
<dbReference type="AlphaFoldDB" id="A0A8G2BF22"/>
<feature type="domain" description="RCK N-terminal" evidence="13">
    <location>
        <begin position="419"/>
        <end position="538"/>
    </location>
</feature>
<keyword evidence="6 12" id="KW-0812">Transmembrane</keyword>
<dbReference type="NCBIfam" id="TIGR00932">
    <property type="entry name" value="2a37"/>
    <property type="match status" value="1"/>
</dbReference>
<feature type="transmembrane region" description="Helical" evidence="12">
    <location>
        <begin position="100"/>
        <end position="122"/>
    </location>
</feature>
<dbReference type="RefSeq" id="WP_093148449.1">
    <property type="nucleotide sequence ID" value="NZ_FNBW01000002.1"/>
</dbReference>
<sequence length="681" mass="72341">MESLLDAFDTMQSSGHGSPIGDALIFLAAAVLFAPLLRRLKFSLVLGYLAAGAMIGPHGLSIIDDVTETRELAEIGVVFLLFTIGLELSFARLKVMRRLVFGFGTAQVVLTGFLVAVISLFMGQTYGAAVTIGAALALSSTAFVLQLMNERGELATRHGRAAFSALLFQDLAVVPIVIVVPLLGREMDGLTILLELLKVTGTAFVALAVIVVAGRQLLRPLYHVIASAGAPELFTAMTLLVVLGIGWATQQVGLSMALGAFLAGLLLSESEFRHQVEADIEPFRGILLGLFFMTIGMSIDLGLAFREVFTVLGYLGGLVALKFVVVLGLAMAFRMPFAVSLRSAALLAQGGEFAFVILGIAAASSVVADDTVNLMFLVVAISMAVTPVIVWAIGKAAVLFENHENAQLSADFDGGHKMHDHVVIAGFGRVGHTIARLLDAKMVPYVAVDTDAQNVRDGRRDGHSVYYGDASRPEVLHKLGGENARAVVLTMSTGGHAVERTVQHLVSRLPDLPIFARARDPLHARRLEELGAAGTVVETMEASLQLGGAVLRQTGTEWGEIEDLIKSLRMVDGIGRKIGERPDGDSGAAAPPEDPLLAAALWAEEEEEKARNRKPDASMPATTPEVEASQSAPSKQDEAIGDPRLTDETSDADRSRGAEAGDSEATAAPVRDDAAERRSRD</sequence>
<dbReference type="PROSITE" id="PS51201">
    <property type="entry name" value="RCK_N"/>
    <property type="match status" value="1"/>
</dbReference>
<organism evidence="14 15">
    <name type="scientific">Thalassobaculum litoreum DSM 18839</name>
    <dbReference type="NCBI Taxonomy" id="1123362"/>
    <lineage>
        <taxon>Bacteria</taxon>
        <taxon>Pseudomonadati</taxon>
        <taxon>Pseudomonadota</taxon>
        <taxon>Alphaproteobacteria</taxon>
        <taxon>Rhodospirillales</taxon>
        <taxon>Thalassobaculaceae</taxon>
        <taxon>Thalassobaculum</taxon>
    </lineage>
</organism>
<dbReference type="PANTHER" id="PTHR46157:SF4">
    <property type="entry name" value="K(+) EFFLUX ANTIPORTER 3, CHLOROPLASTIC"/>
    <property type="match status" value="1"/>
</dbReference>
<dbReference type="PANTHER" id="PTHR46157">
    <property type="entry name" value="K(+) EFFLUX ANTIPORTER 3, CHLOROPLASTIC"/>
    <property type="match status" value="1"/>
</dbReference>
<dbReference type="GO" id="GO:0008324">
    <property type="term" value="F:monoatomic cation transmembrane transporter activity"/>
    <property type="evidence" value="ECO:0007669"/>
    <property type="project" value="InterPro"/>
</dbReference>
<evidence type="ECO:0000256" key="2">
    <source>
        <dbReference type="ARBA" id="ARBA00005551"/>
    </source>
</evidence>
<dbReference type="Proteomes" id="UP000198615">
    <property type="component" value="Unassembled WGS sequence"/>
</dbReference>
<dbReference type="SUPFAM" id="SSF51735">
    <property type="entry name" value="NAD(P)-binding Rossmann-fold domains"/>
    <property type="match status" value="1"/>
</dbReference>
<evidence type="ECO:0000256" key="10">
    <source>
        <dbReference type="ARBA" id="ARBA00023136"/>
    </source>
</evidence>
<dbReference type="Pfam" id="PF02254">
    <property type="entry name" value="TrkA_N"/>
    <property type="match status" value="1"/>
</dbReference>
<evidence type="ECO:0000313" key="15">
    <source>
        <dbReference type="Proteomes" id="UP000198615"/>
    </source>
</evidence>
<keyword evidence="9" id="KW-0406">Ion transport</keyword>
<gene>
    <name evidence="14" type="ORF">SAMN05660686_00900</name>
</gene>
<evidence type="ECO:0000256" key="11">
    <source>
        <dbReference type="SAM" id="MobiDB-lite"/>
    </source>
</evidence>
<dbReference type="Pfam" id="PF00999">
    <property type="entry name" value="Na_H_Exchanger"/>
    <property type="match status" value="1"/>
</dbReference>
<keyword evidence="15" id="KW-1185">Reference proteome</keyword>
<feature type="region of interest" description="Disordered" evidence="11">
    <location>
        <begin position="604"/>
        <end position="681"/>
    </location>
</feature>